<feature type="region of interest" description="Disordered" evidence="1">
    <location>
        <begin position="237"/>
        <end position="261"/>
    </location>
</feature>
<keyword evidence="4" id="KW-1185">Reference proteome</keyword>
<feature type="domain" description="Helicase-associated" evidence="2">
    <location>
        <begin position="347"/>
        <end position="428"/>
    </location>
</feature>
<accession>A0A1Z5KDA0</accession>
<evidence type="ECO:0000313" key="4">
    <source>
        <dbReference type="Proteomes" id="UP000198406"/>
    </source>
</evidence>
<evidence type="ECO:0000256" key="1">
    <source>
        <dbReference type="SAM" id="MobiDB-lite"/>
    </source>
</evidence>
<dbReference type="OrthoDB" id="45515at2759"/>
<dbReference type="Pfam" id="PF03457">
    <property type="entry name" value="HA"/>
    <property type="match status" value="7"/>
</dbReference>
<protein>
    <recommendedName>
        <fullName evidence="2">Helicase-associated domain-containing protein</fullName>
    </recommendedName>
</protein>
<dbReference type="InterPro" id="IPR005114">
    <property type="entry name" value="Helicase_assoc"/>
</dbReference>
<sequence>MPVVDIALLDAVDDTSKDSSGKKRSYLDTNALLGHVLDTEEEESIKRQKTDTVANRKLKSDQWDTMFLRLVAYKAEKGDCLVPKRYAPDPKLGTWVETQRVQYKRLQREYDAAMGVELVQPNKRLDQTRLNKLNSIGFVWSAKTPPKPSPLQDSSISQENATAILPKAKPKKPNIDGQDLFSRHVARQEDQWLEMYDRLVKYKEEHGDTLVPRKYDEDPRLGAWVELQRVLWSRDFRESGDSTSEPRTGGQMDDAPESVNPDICRRKEKDLSIRDPGTTMECPDSLDDCARGENILQHTTEVSIAPAINEGLESMNFPTELKRLSVEKKAKLDELGFVWSLRSKRIDDHWDEMFGQLVEYKNQHGDCLVPSRYEENLKLGKWVETQRYEYTKLMRVCTTDSTETNENKQATNPRLTEERRRRLESIGFEWKVRNKMKRYYDKQWDQMFDRLVEFKAKNGHCLVPKRHPDDMKLGTWVHTQRIQHRKLLEGKKNTLSDNNDDASQLSDKSEDEINYRLTEERRKRLVDIGFVWSVREAEHNYETNRIVRTSYDDQWDAMFNLLSAYKERYGDCLVPKRYKENPKLGTWVDTQRVQYKKMKKRIEGDAGVGNGISGGKGGGRLTDQRIRRLEDIGFVWSLRDDWQKHYDELIEFRKENGHCNVPARFSNNRRLGIWVSAQRQQYKLLQKLSLSEKRNVRLNAERIRLLNNLGFTWTIRSRAFGEEWNQRLRELKHFQIVHGHCNVPIFYHGNSELGSWVEKQRKLYHQFMAYIRTVNDIRTTNEEVSDMEPPYCDEKIRILDDLGFDWTDRMDQSCENSSGIDALQKASSLASAQLSEKSSAHEHLYDTIYYGV</sequence>
<feature type="domain" description="Helicase-associated" evidence="2">
    <location>
        <begin position="441"/>
        <end position="530"/>
    </location>
</feature>
<dbReference type="AlphaFoldDB" id="A0A1Z5KDA0"/>
<feature type="domain" description="Helicase-associated" evidence="2">
    <location>
        <begin position="60"/>
        <end position="138"/>
    </location>
</feature>
<dbReference type="Proteomes" id="UP000198406">
    <property type="component" value="Unassembled WGS sequence"/>
</dbReference>
<dbReference type="EMBL" id="BDSP01000207">
    <property type="protein sequence ID" value="GAX24274.1"/>
    <property type="molecule type" value="Genomic_DNA"/>
</dbReference>
<feature type="domain" description="Helicase-associated" evidence="2">
    <location>
        <begin position="552"/>
        <end position="634"/>
    </location>
</feature>
<dbReference type="PANTHER" id="PTHR33418:SF1">
    <property type="entry name" value="HELICASE-ASSOCIATED DOMAIN-CONTAINING PROTEIN"/>
    <property type="match status" value="1"/>
</dbReference>
<name>A0A1Z5KDA0_FISSO</name>
<comment type="caution">
    <text evidence="3">The sequence shown here is derived from an EMBL/GenBank/DDBJ whole genome shotgun (WGS) entry which is preliminary data.</text>
</comment>
<organism evidence="3 4">
    <name type="scientific">Fistulifera solaris</name>
    <name type="common">Oleaginous diatom</name>
    <dbReference type="NCBI Taxonomy" id="1519565"/>
    <lineage>
        <taxon>Eukaryota</taxon>
        <taxon>Sar</taxon>
        <taxon>Stramenopiles</taxon>
        <taxon>Ochrophyta</taxon>
        <taxon>Bacillariophyta</taxon>
        <taxon>Bacillariophyceae</taxon>
        <taxon>Bacillariophycidae</taxon>
        <taxon>Naviculales</taxon>
        <taxon>Naviculaceae</taxon>
        <taxon>Fistulifera</taxon>
    </lineage>
</organism>
<reference evidence="3 4" key="1">
    <citation type="journal article" date="2015" name="Plant Cell">
        <title>Oil accumulation by the oleaginous diatom Fistulifera solaris as revealed by the genome and transcriptome.</title>
        <authorList>
            <person name="Tanaka T."/>
            <person name="Maeda Y."/>
            <person name="Veluchamy A."/>
            <person name="Tanaka M."/>
            <person name="Abida H."/>
            <person name="Marechal E."/>
            <person name="Bowler C."/>
            <person name="Muto M."/>
            <person name="Sunaga Y."/>
            <person name="Tanaka M."/>
            <person name="Yoshino T."/>
            <person name="Taniguchi T."/>
            <person name="Fukuda Y."/>
            <person name="Nemoto M."/>
            <person name="Matsumoto M."/>
            <person name="Wong P.S."/>
            <person name="Aburatani S."/>
            <person name="Fujibuchi W."/>
        </authorList>
    </citation>
    <scope>NUCLEOTIDE SEQUENCE [LARGE SCALE GENOMIC DNA]</scope>
    <source>
        <strain evidence="3 4">JPCC DA0580</strain>
    </source>
</reference>
<evidence type="ECO:0000313" key="3">
    <source>
        <dbReference type="EMBL" id="GAX24274.1"/>
    </source>
</evidence>
<dbReference type="InParanoid" id="A0A1Z5KDA0"/>
<dbReference type="PANTHER" id="PTHR33418">
    <property type="entry name" value="HELICASE-ASSOCIATED"/>
    <property type="match status" value="1"/>
</dbReference>
<dbReference type="Gene3D" id="6.10.140.530">
    <property type="match status" value="7"/>
</dbReference>
<feature type="domain" description="Helicase-associated" evidence="2">
    <location>
        <begin position="639"/>
        <end position="711"/>
    </location>
</feature>
<evidence type="ECO:0000259" key="2">
    <source>
        <dbReference type="Pfam" id="PF03457"/>
    </source>
</evidence>
<feature type="domain" description="Helicase-associated" evidence="2">
    <location>
        <begin position="188"/>
        <end position="233"/>
    </location>
</feature>
<proteinExistence type="predicted"/>
<feature type="domain" description="Helicase-associated" evidence="2">
    <location>
        <begin position="722"/>
        <end position="804"/>
    </location>
</feature>
<gene>
    <name evidence="3" type="ORF">FisN_4Lh023</name>
</gene>